<feature type="compositionally biased region" description="Basic and acidic residues" evidence="2">
    <location>
        <begin position="399"/>
        <end position="414"/>
    </location>
</feature>
<feature type="region of interest" description="Disordered" evidence="2">
    <location>
        <begin position="296"/>
        <end position="414"/>
    </location>
</feature>
<sequence length="455" mass="52921">MSFFSPDSEDTTWQSSLRRDARSEFHQPSDKYAEQERLKNASLREKYMLVRQQRQQLELGAHEHSRQLIRAHKRVQELEEKRSTTQASLDEASEDNGYLREKIDLLTCQVQELEAHSQSVVLQLREVECLRGEEGHQSATRISYLETQLSSTLRQRDVAEAELRRLTASSELLTHEKKEQRKDLIGRLDAEAAAREQAERRNDEAERNLQLLASQKASLERKCALEEKRHLAVTHTLKDALREFSVLKVHIHEAYLTEAQKVHLKNVEDLFKQVQKENGVLDLEFPVTVPDVTKTMADDDKQEWSTQYSRLRHMSPEGEDVKREWTSGHPGGDDKRDWASRRPGGDDMHEWASRHPGGDDKREWVSRHPGREDKREWASRHPVEDDKREWTSRHPGGNDMHEWTSQHPGGDDKREWISRQPAALSTIQGDSPQQPSGRVIEMQNQVQELMKRLDL</sequence>
<name>A0AAE0F779_9CHLO</name>
<dbReference type="AlphaFoldDB" id="A0AAE0F779"/>
<proteinExistence type="predicted"/>
<gene>
    <name evidence="3" type="ORF">CYMTET_36669</name>
</gene>
<organism evidence="3 4">
    <name type="scientific">Cymbomonas tetramitiformis</name>
    <dbReference type="NCBI Taxonomy" id="36881"/>
    <lineage>
        <taxon>Eukaryota</taxon>
        <taxon>Viridiplantae</taxon>
        <taxon>Chlorophyta</taxon>
        <taxon>Pyramimonadophyceae</taxon>
        <taxon>Pyramimonadales</taxon>
        <taxon>Pyramimonadaceae</taxon>
        <taxon>Cymbomonas</taxon>
    </lineage>
</organism>
<reference evidence="3 4" key="1">
    <citation type="journal article" date="2015" name="Genome Biol. Evol.">
        <title>Comparative Genomics of a Bacterivorous Green Alga Reveals Evolutionary Causalities and Consequences of Phago-Mixotrophic Mode of Nutrition.</title>
        <authorList>
            <person name="Burns J.A."/>
            <person name="Paasch A."/>
            <person name="Narechania A."/>
            <person name="Kim E."/>
        </authorList>
    </citation>
    <scope>NUCLEOTIDE SEQUENCE [LARGE SCALE GENOMIC DNA]</scope>
    <source>
        <strain evidence="3 4">PLY_AMNH</strain>
    </source>
</reference>
<feature type="coiled-coil region" evidence="1">
    <location>
        <begin position="181"/>
        <end position="229"/>
    </location>
</feature>
<accession>A0AAE0F779</accession>
<evidence type="ECO:0000256" key="1">
    <source>
        <dbReference type="SAM" id="Coils"/>
    </source>
</evidence>
<keyword evidence="1" id="KW-0175">Coiled coil</keyword>
<dbReference type="Proteomes" id="UP001190700">
    <property type="component" value="Unassembled WGS sequence"/>
</dbReference>
<keyword evidence="4" id="KW-1185">Reference proteome</keyword>
<feature type="compositionally biased region" description="Basic and acidic residues" evidence="2">
    <location>
        <begin position="314"/>
        <end position="392"/>
    </location>
</feature>
<feature type="region of interest" description="Disordered" evidence="2">
    <location>
        <begin position="1"/>
        <end position="35"/>
    </location>
</feature>
<evidence type="ECO:0000313" key="3">
    <source>
        <dbReference type="EMBL" id="KAK3254109.1"/>
    </source>
</evidence>
<feature type="compositionally biased region" description="Basic and acidic residues" evidence="2">
    <location>
        <begin position="17"/>
        <end position="35"/>
    </location>
</feature>
<dbReference type="EMBL" id="LGRX02024142">
    <property type="protein sequence ID" value="KAK3254109.1"/>
    <property type="molecule type" value="Genomic_DNA"/>
</dbReference>
<evidence type="ECO:0000256" key="2">
    <source>
        <dbReference type="SAM" id="MobiDB-lite"/>
    </source>
</evidence>
<protein>
    <submittedName>
        <fullName evidence="3">Uncharacterized protein</fullName>
    </submittedName>
</protein>
<feature type="coiled-coil region" evidence="1">
    <location>
        <begin position="61"/>
        <end position="95"/>
    </location>
</feature>
<comment type="caution">
    <text evidence="3">The sequence shown here is derived from an EMBL/GenBank/DDBJ whole genome shotgun (WGS) entry which is preliminary data.</text>
</comment>
<evidence type="ECO:0000313" key="4">
    <source>
        <dbReference type="Proteomes" id="UP001190700"/>
    </source>
</evidence>